<evidence type="ECO:0000256" key="4">
    <source>
        <dbReference type="ARBA" id="ARBA00023125"/>
    </source>
</evidence>
<dbReference type="PROSITE" id="PS01081">
    <property type="entry name" value="HTH_TETR_1"/>
    <property type="match status" value="1"/>
</dbReference>
<keyword evidence="5 7" id="KW-0804">Transcription</keyword>
<comment type="function">
    <text evidence="7">Repressor involved in choline regulation of the bet genes.</text>
</comment>
<dbReference type="Gene3D" id="1.10.357.10">
    <property type="entry name" value="Tetracycline Repressor, domain 2"/>
    <property type="match status" value="1"/>
</dbReference>
<proteinExistence type="inferred from homology"/>
<name>D0C9Z9_ACIB2</name>
<dbReference type="PROSITE" id="PS50977">
    <property type="entry name" value="HTH_TETR_2"/>
    <property type="match status" value="1"/>
</dbReference>
<dbReference type="Pfam" id="PF00440">
    <property type="entry name" value="TetR_N"/>
    <property type="match status" value="1"/>
</dbReference>
<dbReference type="InterPro" id="IPR039538">
    <property type="entry name" value="BetI_C"/>
</dbReference>
<dbReference type="InterPro" id="IPR036271">
    <property type="entry name" value="Tet_transcr_reg_TetR-rel_C_sf"/>
</dbReference>
<feature type="domain" description="HTH tetR-type" evidence="9">
    <location>
        <begin position="16"/>
        <end position="76"/>
    </location>
</feature>
<dbReference type="InterPro" id="IPR017757">
    <property type="entry name" value="Tscrpt_rep_BetI"/>
</dbReference>
<dbReference type="AlphaFoldDB" id="D0C9Z9"/>
<reference evidence="11" key="1">
    <citation type="journal article" date="2012" name="PLoS ONE">
        <title>The success of Acinetobacter species; genetic, metabolic and virulence attributes.</title>
        <authorList>
            <person name="Peleg A.Y."/>
            <person name="de Breij A."/>
            <person name="Adams M.D."/>
            <person name="Cerqueira G.M."/>
            <person name="Mocali S."/>
            <person name="Galardini M."/>
            <person name="Nibbering P.H."/>
            <person name="Earl A.M."/>
            <person name="Ward D.V."/>
            <person name="Paterson D.L."/>
            <person name="Seifert H."/>
            <person name="Dijkshoorn L."/>
        </authorList>
    </citation>
    <scope>NUCLEOTIDE SEQUENCE [LARGE SCALE GENOMIC DNA]</scope>
    <source>
        <strain evidence="11">ATCC 19606 / DSM 30007 / JCM 6841 / CCUG 19606 / CIP 70.34 / NBRC 109757 / NCIMB 12457 / NCTC 12156 / 81</strain>
    </source>
</reference>
<dbReference type="HAMAP" id="MF_00768">
    <property type="entry name" value="HTH_type_BetI"/>
    <property type="match status" value="1"/>
</dbReference>
<dbReference type="GO" id="GO:0003677">
    <property type="term" value="F:DNA binding"/>
    <property type="evidence" value="ECO:0007669"/>
    <property type="project" value="UniProtKB-UniRule"/>
</dbReference>
<evidence type="ECO:0000256" key="3">
    <source>
        <dbReference type="ARBA" id="ARBA00023015"/>
    </source>
</evidence>
<comment type="function">
    <text evidence="6">Repressor involved in the biosynthesis of the osmoprotectant glycine betaine. It represses transcription of the choline transporter BetT and the genes of BetAB involved in the synthesis of glycine betaine.</text>
</comment>
<dbReference type="PANTHER" id="PTHR43479">
    <property type="entry name" value="ACREF/ENVCD OPERON REPRESSOR-RELATED"/>
    <property type="match status" value="1"/>
</dbReference>
<evidence type="ECO:0000256" key="2">
    <source>
        <dbReference type="ARBA" id="ARBA00022491"/>
    </source>
</evidence>
<dbReference type="PRINTS" id="PR00455">
    <property type="entry name" value="HTHTETR"/>
</dbReference>
<evidence type="ECO:0000256" key="1">
    <source>
        <dbReference type="ARBA" id="ARBA00004719"/>
    </source>
</evidence>
<dbReference type="GO" id="GO:0019285">
    <property type="term" value="P:glycine betaine biosynthetic process from choline"/>
    <property type="evidence" value="ECO:0007669"/>
    <property type="project" value="UniProtKB-UniRule"/>
</dbReference>
<evidence type="ECO:0000313" key="11">
    <source>
        <dbReference type="Proteomes" id="UP000005740"/>
    </source>
</evidence>
<dbReference type="InterPro" id="IPR009057">
    <property type="entry name" value="Homeodomain-like_sf"/>
</dbReference>
<evidence type="ECO:0000256" key="7">
    <source>
        <dbReference type="HAMAP-Rule" id="MF_00768"/>
    </source>
</evidence>
<keyword evidence="4 7" id="KW-0238">DNA-binding</keyword>
<dbReference type="NCBIfam" id="NF001978">
    <property type="entry name" value="PRK00767.1"/>
    <property type="match status" value="1"/>
</dbReference>
<dbReference type="InterPro" id="IPR023772">
    <property type="entry name" value="DNA-bd_HTH_TetR-type_CS"/>
</dbReference>
<dbReference type="PANTHER" id="PTHR43479:SF11">
    <property type="entry name" value="ACREF_ENVCD OPERON REPRESSOR-RELATED"/>
    <property type="match status" value="1"/>
</dbReference>
<dbReference type="NCBIfam" id="TIGR03384">
    <property type="entry name" value="betaine_BetI"/>
    <property type="match status" value="1"/>
</dbReference>
<comment type="pathway">
    <text evidence="1 7">Amine and polyamine biosynthesis; betaine biosynthesis via choline pathway [regulation].</text>
</comment>
<keyword evidence="2 7" id="KW-0678">Repressor</keyword>
<dbReference type="UniPathway" id="UPA00529"/>
<dbReference type="EMBL" id="GG704573">
    <property type="protein sequence ID" value="EEX04068.1"/>
    <property type="molecule type" value="Genomic_DNA"/>
</dbReference>
<evidence type="ECO:0000256" key="6">
    <source>
        <dbReference type="ARBA" id="ARBA00024936"/>
    </source>
</evidence>
<dbReference type="SUPFAM" id="SSF46689">
    <property type="entry name" value="Homeodomain-like"/>
    <property type="match status" value="1"/>
</dbReference>
<dbReference type="InterPro" id="IPR050624">
    <property type="entry name" value="HTH-type_Tx_Regulator"/>
</dbReference>
<evidence type="ECO:0000256" key="8">
    <source>
        <dbReference type="PROSITE-ProRule" id="PRU00335"/>
    </source>
</evidence>
<evidence type="ECO:0000259" key="9">
    <source>
        <dbReference type="PROSITE" id="PS50977"/>
    </source>
</evidence>
<feature type="DNA-binding region" description="H-T-H motif" evidence="7 8">
    <location>
        <begin position="39"/>
        <end position="58"/>
    </location>
</feature>
<dbReference type="GO" id="GO:0003700">
    <property type="term" value="F:DNA-binding transcription factor activity"/>
    <property type="evidence" value="ECO:0007669"/>
    <property type="project" value="UniProtKB-UniRule"/>
</dbReference>
<keyword evidence="3 7" id="KW-0805">Transcription regulation</keyword>
<protein>
    <recommendedName>
        <fullName evidence="7">HTH-type transcriptional regulator BetI</fullName>
    </recommendedName>
</protein>
<evidence type="ECO:0000256" key="5">
    <source>
        <dbReference type="ARBA" id="ARBA00023163"/>
    </source>
</evidence>
<evidence type="ECO:0000313" key="10">
    <source>
        <dbReference type="EMBL" id="EEX04068.1"/>
    </source>
</evidence>
<dbReference type="InterPro" id="IPR001647">
    <property type="entry name" value="HTH_TetR"/>
</dbReference>
<dbReference type="SUPFAM" id="SSF48498">
    <property type="entry name" value="Tetracyclin repressor-like, C-terminal domain"/>
    <property type="match status" value="1"/>
</dbReference>
<dbReference type="Proteomes" id="UP000005740">
    <property type="component" value="Unassembled WGS sequence"/>
</dbReference>
<dbReference type="Pfam" id="PF13977">
    <property type="entry name" value="TetR_C_6"/>
    <property type="match status" value="1"/>
</dbReference>
<gene>
    <name evidence="7 10" type="primary">betI</name>
    <name evidence="10" type="ORF">HMPREF0010_01462</name>
</gene>
<accession>D0C9Z9</accession>
<dbReference type="GO" id="GO:0045892">
    <property type="term" value="P:negative regulation of DNA-templated transcription"/>
    <property type="evidence" value="ECO:0007669"/>
    <property type="project" value="UniProtKB-UniRule"/>
</dbReference>
<sequence length="213" mass="24714">MLMWTIMTKRRVKPEHVRREEIMNAALDVIYEVGLSNTTIAQIAKKAELSTGIVSHYFGDKQGLINTCMQEMLNVLRRKTEQYRAEADSHPESQIKAIIDSNFDISQVNEKAMRVWLDFWSASMHVPDLSRLQKINDQRLYSNLKFYFLKLMDEQQASVAARGLAALIDGLWLRGSLSRHNEFDSELARSIAYDYVKTQLQFANKPLQERQNE</sequence>
<organism evidence="10 11">
    <name type="scientific">Acinetobacter baumannii (strain ATCC 19606 / DSM 30007 / JCM 6841 / CCUG 19606 / CIP 70.34 / NBRC 109757 / NCIMB 12457 / NCTC 12156 / 81)</name>
    <dbReference type="NCBI Taxonomy" id="575584"/>
    <lineage>
        <taxon>Bacteria</taxon>
        <taxon>Pseudomonadati</taxon>
        <taxon>Pseudomonadota</taxon>
        <taxon>Gammaproteobacteria</taxon>
        <taxon>Moraxellales</taxon>
        <taxon>Moraxellaceae</taxon>
        <taxon>Acinetobacter</taxon>
        <taxon>Acinetobacter calcoaceticus/baumannii complex</taxon>
    </lineage>
</organism>